<gene>
    <name evidence="1" type="ORF">A464_599</name>
</gene>
<protein>
    <submittedName>
        <fullName evidence="1">Uncharacterized protein</fullName>
    </submittedName>
</protein>
<evidence type="ECO:0000313" key="1">
    <source>
        <dbReference type="EMBL" id="AGR57785.1"/>
    </source>
</evidence>
<name>S5N5M6_SALBN</name>
<dbReference type="EMBL" id="CP006608">
    <property type="protein sequence ID" value="AGR57785.1"/>
    <property type="molecule type" value="Genomic_DNA"/>
</dbReference>
<dbReference type="HOGENOM" id="CLU_3296097_0_0_6"/>
<evidence type="ECO:0000313" key="2">
    <source>
        <dbReference type="Proteomes" id="UP000015042"/>
    </source>
</evidence>
<organism evidence="1 2">
    <name type="scientific">Salmonella bongori N268-08</name>
    <dbReference type="NCBI Taxonomy" id="1197719"/>
    <lineage>
        <taxon>Bacteria</taxon>
        <taxon>Pseudomonadati</taxon>
        <taxon>Pseudomonadota</taxon>
        <taxon>Gammaproteobacteria</taxon>
        <taxon>Enterobacterales</taxon>
        <taxon>Enterobacteriaceae</taxon>
        <taxon>Salmonella</taxon>
    </lineage>
</organism>
<sequence length="40" mass="5012">MLLFFRICCVVLQLDNVFFSVRERRFFIMDYFFFSLPYTS</sequence>
<dbReference type="AlphaFoldDB" id="S5N5M6"/>
<dbReference type="KEGG" id="sbz:A464_599"/>
<reference evidence="1 2" key="1">
    <citation type="submission" date="2013-07" db="EMBL/GenBank/DDBJ databases">
        <title>Genome sequence of Salmonella bongori N268-08 - a rare clinical isolate.</title>
        <authorList>
            <person name="Marti R."/>
            <person name="Hagens S."/>
            <person name="Loessner M.J."/>
            <person name="Klumpp J."/>
        </authorList>
    </citation>
    <scope>NUCLEOTIDE SEQUENCE [LARGE SCALE GENOMIC DNA]</scope>
    <source>
        <strain evidence="1 2">N268-08</strain>
    </source>
</reference>
<accession>S5N5M6</accession>
<proteinExistence type="predicted"/>
<dbReference type="Proteomes" id="UP000015042">
    <property type="component" value="Chromosome"/>
</dbReference>
<dbReference type="PATRIC" id="fig|1197719.3.peg.598"/>